<evidence type="ECO:0000256" key="8">
    <source>
        <dbReference type="SAM" id="MobiDB-lite"/>
    </source>
</evidence>
<proteinExistence type="predicted"/>
<feature type="coiled-coil region" evidence="7">
    <location>
        <begin position="533"/>
        <end position="560"/>
    </location>
</feature>
<sequence length="673" mass="75467">MNSDGFKVPSLPTGPAPKRKQPEEPNGNRASSSKRARPTVEDEPSLVTVQQAPPRPKRTYNFAPSIPIKSNVGSDTKGKAREVDVDDGMDVVGDGDETFEADAGDEEGRFFGGGTNQTQEQILDMFAEAGDDLGSGLPTVQELRRQIIKFERTVQKNTEMRARFADDPSKYLDSEEELDKAFTFFYPLTQDPIKYYPEIFNHETLVATLVNLLTHENTDISLQAIGVLYELTDEDVGEELIAEVGDEDEDDEKREEIAKNVRLAMGGLMTALLDNSLIELLVPNLTRLNEDEEESDRTGVFNILGIFENILSFIPPLAVQVANTTELLPWLLKRISKEKAYDSNKQYASEILSILLQEEREVRLKFIELKGLDVVLEAVASYRNEDPADSEEVEFMENLFNTLCSALAEPEAKAAFDEAEGVELMVLIMREKKLAKTRAIKVLDYACQTDSDEGKRCCEKLVEVLGLKTLFAVFMGKAGHKKSKKAPTATHSALEDEEHVLSILASLFTSLDSDSVPRIRLLAKFVESDYEKVDRLIEMMEAAESRLKAVNQEIELEQQGMKANNEEITEIETDEWYLRRMNAGLAFLQDICYCLAWLIMEDDGAQTHARMLLDRRGRTFKDISAILKELREVIASGVDFSEEEGTESKVDPDDPAVQKVMILDALTQFLDGI</sequence>
<dbReference type="PANTHER" id="PTHR14978">
    <property type="entry name" value="BETA-CATENIN-LIKE PROTEIN 1 NUCLEAR ASSOCIATED PROTEIN"/>
    <property type="match status" value="1"/>
</dbReference>
<keyword evidence="2" id="KW-0597">Phosphoprotein</keyword>
<dbReference type="InterPro" id="IPR013180">
    <property type="entry name" value="CTNNBL1_N"/>
</dbReference>
<dbReference type="GO" id="GO:0010467">
    <property type="term" value="P:gene expression"/>
    <property type="evidence" value="ECO:0007669"/>
    <property type="project" value="UniProtKB-ARBA"/>
</dbReference>
<name>A0A8H3TXP0_9TREE</name>
<gene>
    <name evidence="10" type="ORF">NliqN6_5142</name>
</gene>
<evidence type="ECO:0000256" key="6">
    <source>
        <dbReference type="PROSITE-ProRule" id="PRU00259"/>
    </source>
</evidence>
<accession>A0A8H3TXP0</accession>
<evidence type="ECO:0000313" key="11">
    <source>
        <dbReference type="Proteomes" id="UP000620104"/>
    </source>
</evidence>
<dbReference type="GO" id="GO:0005681">
    <property type="term" value="C:spliceosomal complex"/>
    <property type="evidence" value="ECO:0007669"/>
    <property type="project" value="TreeGrafter"/>
</dbReference>
<dbReference type="InterPro" id="IPR039678">
    <property type="entry name" value="CTNNBL1"/>
</dbReference>
<comment type="caution">
    <text evidence="10">The sequence shown here is derived from an EMBL/GenBank/DDBJ whole genome shotgun (WGS) entry which is preliminary data.</text>
</comment>
<dbReference type="EMBL" id="BLZA01000030">
    <property type="protein sequence ID" value="GHJ88740.1"/>
    <property type="molecule type" value="Genomic_DNA"/>
</dbReference>
<feature type="region of interest" description="Disordered" evidence="8">
    <location>
        <begin position="1"/>
        <end position="80"/>
    </location>
</feature>
<evidence type="ECO:0000256" key="3">
    <source>
        <dbReference type="ARBA" id="ARBA00022737"/>
    </source>
</evidence>
<dbReference type="SMART" id="SM01156">
    <property type="entry name" value="DUF1716"/>
    <property type="match status" value="1"/>
</dbReference>
<feature type="repeat" description="ARM" evidence="6">
    <location>
        <begin position="204"/>
        <end position="246"/>
    </location>
</feature>
<dbReference type="InterPro" id="IPR016024">
    <property type="entry name" value="ARM-type_fold"/>
</dbReference>
<dbReference type="OrthoDB" id="1898821at2759"/>
<organism evidence="10 11">
    <name type="scientific">Naganishia liquefaciens</name>
    <dbReference type="NCBI Taxonomy" id="104408"/>
    <lineage>
        <taxon>Eukaryota</taxon>
        <taxon>Fungi</taxon>
        <taxon>Dikarya</taxon>
        <taxon>Basidiomycota</taxon>
        <taxon>Agaricomycotina</taxon>
        <taxon>Tremellomycetes</taxon>
        <taxon>Filobasidiales</taxon>
        <taxon>Filobasidiaceae</taxon>
        <taxon>Naganishia</taxon>
    </lineage>
</organism>
<keyword evidence="3" id="KW-0677">Repeat</keyword>
<dbReference type="AlphaFoldDB" id="A0A8H3TXP0"/>
<dbReference type="PANTHER" id="PTHR14978:SF0">
    <property type="entry name" value="BETA-CATENIN-LIKE PROTEIN 1"/>
    <property type="match status" value="1"/>
</dbReference>
<dbReference type="InterPro" id="IPR000225">
    <property type="entry name" value="Armadillo"/>
</dbReference>
<dbReference type="Pfam" id="PF08216">
    <property type="entry name" value="CTNNBL"/>
    <property type="match status" value="1"/>
</dbReference>
<dbReference type="InterPro" id="IPR011989">
    <property type="entry name" value="ARM-like"/>
</dbReference>
<keyword evidence="4 7" id="KW-0175">Coiled coil</keyword>
<evidence type="ECO:0000256" key="1">
    <source>
        <dbReference type="ARBA" id="ARBA00004123"/>
    </source>
</evidence>
<evidence type="ECO:0000259" key="9">
    <source>
        <dbReference type="SMART" id="SM01156"/>
    </source>
</evidence>
<protein>
    <recommendedName>
        <fullName evidence="9">Beta-catenin-like protein 1 N-terminal domain-containing protein</fullName>
    </recommendedName>
</protein>
<evidence type="ECO:0000256" key="4">
    <source>
        <dbReference type="ARBA" id="ARBA00023054"/>
    </source>
</evidence>
<evidence type="ECO:0000313" key="10">
    <source>
        <dbReference type="EMBL" id="GHJ88740.1"/>
    </source>
</evidence>
<evidence type="ECO:0000256" key="7">
    <source>
        <dbReference type="SAM" id="Coils"/>
    </source>
</evidence>
<evidence type="ECO:0000256" key="2">
    <source>
        <dbReference type="ARBA" id="ARBA00022553"/>
    </source>
</evidence>
<reference evidence="10" key="1">
    <citation type="submission" date="2020-07" db="EMBL/GenBank/DDBJ databases">
        <title>Draft Genome Sequence of a Deep-Sea Yeast, Naganishia (Cryptococcus) liquefaciens strain N6.</title>
        <authorList>
            <person name="Han Y.W."/>
            <person name="Kajitani R."/>
            <person name="Morimoto H."/>
            <person name="Parhat M."/>
            <person name="Tsubouchi H."/>
            <person name="Bakenova O."/>
            <person name="Ogata M."/>
            <person name="Argunhan B."/>
            <person name="Aoki R."/>
            <person name="Kajiwara S."/>
            <person name="Itoh T."/>
            <person name="Iwasaki H."/>
        </authorList>
    </citation>
    <scope>NUCLEOTIDE SEQUENCE</scope>
    <source>
        <strain evidence="10">N6</strain>
    </source>
</reference>
<dbReference type="SUPFAM" id="SSF48371">
    <property type="entry name" value="ARM repeat"/>
    <property type="match status" value="1"/>
</dbReference>
<keyword evidence="11" id="KW-1185">Reference proteome</keyword>
<keyword evidence="5" id="KW-0539">Nucleus</keyword>
<evidence type="ECO:0000256" key="5">
    <source>
        <dbReference type="ARBA" id="ARBA00023242"/>
    </source>
</evidence>
<feature type="domain" description="Beta-catenin-like protein 1 N-terminal" evidence="9">
    <location>
        <begin position="115"/>
        <end position="225"/>
    </location>
</feature>
<dbReference type="Proteomes" id="UP000620104">
    <property type="component" value="Unassembled WGS sequence"/>
</dbReference>
<dbReference type="Gene3D" id="1.25.10.10">
    <property type="entry name" value="Leucine-rich Repeat Variant"/>
    <property type="match status" value="1"/>
</dbReference>
<dbReference type="FunFam" id="1.25.10.10:FF:001136">
    <property type="entry name" value="Beta-catenin-like protein 1"/>
    <property type="match status" value="1"/>
</dbReference>
<dbReference type="PROSITE" id="PS50176">
    <property type="entry name" value="ARM_REPEAT"/>
    <property type="match status" value="1"/>
</dbReference>
<comment type="subcellular location">
    <subcellularLocation>
        <location evidence="1">Nucleus</location>
    </subcellularLocation>
</comment>